<accession>C3X544</accession>
<reference evidence="3" key="1">
    <citation type="submission" date="2011-10" db="EMBL/GenBank/DDBJ databases">
        <title>The Genome Sequence of Oxalobacter formigenes HOxBLS.</title>
        <authorList>
            <consortium name="The Broad Institute Genome Sequencing Platform"/>
            <person name="Earl A."/>
            <person name="Ward D."/>
            <person name="Feldgarden M."/>
            <person name="Gevers D."/>
            <person name="Allison M.J."/>
            <person name="Humphrey S."/>
            <person name="Young S.K."/>
            <person name="Zeng Q."/>
            <person name="Gargeya S."/>
            <person name="Fitzgerald M."/>
            <person name="Haas B."/>
            <person name="Abouelleil A."/>
            <person name="Alvarado L."/>
            <person name="Arachchi H.M."/>
            <person name="Berlin A."/>
            <person name="Brown A."/>
            <person name="Chapman S.B."/>
            <person name="Chen Z."/>
            <person name="Dunbar C."/>
            <person name="Freedman E."/>
            <person name="Gearin G."/>
            <person name="Goldberg J."/>
            <person name="Griggs A."/>
            <person name="Gujja S."/>
            <person name="Heiman D."/>
            <person name="Howarth C."/>
            <person name="Larson L."/>
            <person name="Lui A."/>
            <person name="MacDonald P.J.P."/>
            <person name="Montmayeur A."/>
            <person name="Murphy C."/>
            <person name="Neiman D."/>
            <person name="Pearson M."/>
            <person name="Priest M."/>
            <person name="Roberts A."/>
            <person name="Saif S."/>
            <person name="Shea T."/>
            <person name="Shenoy N."/>
            <person name="Sisk P."/>
            <person name="Stolte C."/>
            <person name="Sykes S."/>
            <person name="Wortman J."/>
            <person name="Nusbaum C."/>
            <person name="Birren B."/>
        </authorList>
    </citation>
    <scope>NUCLEOTIDE SEQUENCE [LARGE SCALE GENOMIC DNA]</scope>
    <source>
        <strain evidence="3">HOxBLS</strain>
    </source>
</reference>
<comment type="caution">
    <text evidence="3">The sequence shown here is derived from an EMBL/GenBank/DDBJ whole genome shotgun (WGS) entry which is preliminary data.</text>
</comment>
<evidence type="ECO:0000256" key="1">
    <source>
        <dbReference type="ARBA" id="ARBA00023115"/>
    </source>
</evidence>
<protein>
    <recommendedName>
        <fullName evidence="5">Spermidine synthase</fullName>
    </recommendedName>
</protein>
<evidence type="ECO:0000256" key="2">
    <source>
        <dbReference type="SAM" id="MobiDB-lite"/>
    </source>
</evidence>
<dbReference type="PANTHER" id="PTHR43317:SF1">
    <property type="entry name" value="THERMOSPERMINE SYNTHASE ACAULIS5"/>
    <property type="match status" value="1"/>
</dbReference>
<keyword evidence="4" id="KW-1185">Reference proteome</keyword>
<dbReference type="Gene3D" id="3.40.50.150">
    <property type="entry name" value="Vaccinia Virus protein VP39"/>
    <property type="match status" value="1"/>
</dbReference>
<dbReference type="PANTHER" id="PTHR43317">
    <property type="entry name" value="THERMOSPERMINE SYNTHASE ACAULIS5"/>
    <property type="match status" value="1"/>
</dbReference>
<proteinExistence type="predicted"/>
<evidence type="ECO:0000313" key="3">
    <source>
        <dbReference type="EMBL" id="EEO28330.1"/>
    </source>
</evidence>
<dbReference type="InterPro" id="IPR029063">
    <property type="entry name" value="SAM-dependent_MTases_sf"/>
</dbReference>
<dbReference type="EMBL" id="ACDP02000006">
    <property type="protein sequence ID" value="EEO28330.1"/>
    <property type="molecule type" value="Genomic_DNA"/>
</dbReference>
<evidence type="ECO:0008006" key="5">
    <source>
        <dbReference type="Google" id="ProtNLM"/>
    </source>
</evidence>
<dbReference type="Pfam" id="PF01564">
    <property type="entry name" value="Spermine_synth"/>
    <property type="match status" value="1"/>
</dbReference>
<keyword evidence="1" id="KW-0620">Polyamine biosynthesis</keyword>
<dbReference type="AlphaFoldDB" id="C3X544"/>
<dbReference type="RefSeq" id="WP_005877943.1">
    <property type="nucleotide sequence ID" value="NZ_CABMNL010000001.1"/>
</dbReference>
<organism evidence="3 4">
    <name type="scientific">Oxalobacter paraformigenes</name>
    <dbReference type="NCBI Taxonomy" id="556268"/>
    <lineage>
        <taxon>Bacteria</taxon>
        <taxon>Pseudomonadati</taxon>
        <taxon>Pseudomonadota</taxon>
        <taxon>Betaproteobacteria</taxon>
        <taxon>Burkholderiales</taxon>
        <taxon>Oxalobacteraceae</taxon>
        <taxon>Oxalobacter</taxon>
    </lineage>
</organism>
<dbReference type="SUPFAM" id="SSF53335">
    <property type="entry name" value="S-adenosyl-L-methionine-dependent methyltransferases"/>
    <property type="match status" value="1"/>
</dbReference>
<dbReference type="HOGENOM" id="CLU_060070_0_1_4"/>
<feature type="region of interest" description="Disordered" evidence="2">
    <location>
        <begin position="1"/>
        <end position="25"/>
    </location>
</feature>
<feature type="compositionally biased region" description="Basic and acidic residues" evidence="2">
    <location>
        <begin position="1"/>
        <end position="14"/>
    </location>
</feature>
<dbReference type="eggNOG" id="COG0421">
    <property type="taxonomic scope" value="Bacteria"/>
</dbReference>
<name>C3X544_9BURK</name>
<sequence length="269" mass="30688">MLLKRKSIEREESLRPASDGSRKTHTRKIRYAPVTLSEQGGVRYLHFGTEWIQGAMRLKKPNWLELEYSRKMMSWLFFKKEPRAICQLGLGAGSLTKFCYYQFPACITTAVELNPDVIAVCKSMFALPEPDDRLRILEMDALDFVNDVNNFNTFDILHVDLYDATARGPVLDTPEFYAACKKCLVFDGIMTVNLFGDHSSFGKNMAALCKSFEKVVCLTPTEEGNVIALAFRKRPELKDDELKARAAEIRDKTGLPAKKWIKDFRKALL</sequence>
<dbReference type="Proteomes" id="UP000003973">
    <property type="component" value="Unassembled WGS sequence"/>
</dbReference>
<gene>
    <name evidence="3" type="ORF">OFAG_01483</name>
</gene>
<evidence type="ECO:0000313" key="4">
    <source>
        <dbReference type="Proteomes" id="UP000003973"/>
    </source>
</evidence>
<dbReference type="GO" id="GO:0006596">
    <property type="term" value="P:polyamine biosynthetic process"/>
    <property type="evidence" value="ECO:0007669"/>
    <property type="project" value="UniProtKB-KW"/>
</dbReference>
<dbReference type="CDD" id="cd02440">
    <property type="entry name" value="AdoMet_MTases"/>
    <property type="match status" value="1"/>
</dbReference>